<protein>
    <submittedName>
        <fullName evidence="2">Uncharacterized protein</fullName>
    </submittedName>
</protein>
<proteinExistence type="predicted"/>
<dbReference type="Proteomes" id="UP001216579">
    <property type="component" value="Unassembled WGS sequence"/>
</dbReference>
<dbReference type="RefSeq" id="WP_269853380.1">
    <property type="nucleotide sequence ID" value="NZ_JARJBC010000015.1"/>
</dbReference>
<accession>A0ABT5ZQ43</accession>
<organism evidence="2 3">
    <name type="scientific">Streptomyces silvisoli</name>
    <dbReference type="NCBI Taxonomy" id="3034235"/>
    <lineage>
        <taxon>Bacteria</taxon>
        <taxon>Bacillati</taxon>
        <taxon>Actinomycetota</taxon>
        <taxon>Actinomycetes</taxon>
        <taxon>Kitasatosporales</taxon>
        <taxon>Streptomycetaceae</taxon>
        <taxon>Streptomyces</taxon>
    </lineage>
</organism>
<sequence>MSEEQLTADLEANEADAAEQRLDVLEDDETAAEPVPDEANEADAAEQHRPVPLDEDDYR</sequence>
<feature type="region of interest" description="Disordered" evidence="1">
    <location>
        <begin position="1"/>
        <end position="59"/>
    </location>
</feature>
<reference evidence="2 3" key="1">
    <citation type="submission" date="2023-03" db="EMBL/GenBank/DDBJ databases">
        <title>Draft genome sequence of Streptomyces sp. RB6PN23 isolated from peat swamp forest in Thailand.</title>
        <authorList>
            <person name="Klaysubun C."/>
            <person name="Duangmal K."/>
        </authorList>
    </citation>
    <scope>NUCLEOTIDE SEQUENCE [LARGE SCALE GENOMIC DNA]</scope>
    <source>
        <strain evidence="2 3">RB6PN23</strain>
    </source>
</reference>
<gene>
    <name evidence="2" type="ORF">P3G67_22480</name>
</gene>
<name>A0ABT5ZQ43_9ACTN</name>
<comment type="caution">
    <text evidence="2">The sequence shown here is derived from an EMBL/GenBank/DDBJ whole genome shotgun (WGS) entry which is preliminary data.</text>
</comment>
<evidence type="ECO:0000313" key="3">
    <source>
        <dbReference type="Proteomes" id="UP001216579"/>
    </source>
</evidence>
<keyword evidence="3" id="KW-1185">Reference proteome</keyword>
<feature type="compositionally biased region" description="Acidic residues" evidence="1">
    <location>
        <begin position="25"/>
        <end position="44"/>
    </location>
</feature>
<evidence type="ECO:0000313" key="2">
    <source>
        <dbReference type="EMBL" id="MDF3291942.1"/>
    </source>
</evidence>
<dbReference type="EMBL" id="JARJBC010000015">
    <property type="protein sequence ID" value="MDF3291942.1"/>
    <property type="molecule type" value="Genomic_DNA"/>
</dbReference>
<evidence type="ECO:0000256" key="1">
    <source>
        <dbReference type="SAM" id="MobiDB-lite"/>
    </source>
</evidence>